<protein>
    <recommendedName>
        <fullName evidence="4 14">Phosphoribosylamine--glycine ligase</fullName>
        <ecNumber evidence="4 14">6.3.4.13</ecNumber>
    </recommendedName>
    <alternativeName>
        <fullName evidence="14">GARS</fullName>
    </alternativeName>
    <alternativeName>
        <fullName evidence="12 14">Glycinamide ribonucleotide synthetase</fullName>
    </alternativeName>
    <alternativeName>
        <fullName evidence="13 14">Phosphoribosylglycinamide synthetase</fullName>
    </alternativeName>
</protein>
<keyword evidence="9 15" id="KW-0067">ATP-binding</keyword>
<dbReference type="GO" id="GO:0009113">
    <property type="term" value="P:purine nucleobase biosynthetic process"/>
    <property type="evidence" value="ECO:0007669"/>
    <property type="project" value="InterPro"/>
</dbReference>
<dbReference type="GO" id="GO:0004637">
    <property type="term" value="F:phosphoribosylamine-glycine ligase activity"/>
    <property type="evidence" value="ECO:0007669"/>
    <property type="project" value="UniProtKB-UniRule"/>
</dbReference>
<evidence type="ECO:0000313" key="18">
    <source>
        <dbReference type="Proteomes" id="UP000447833"/>
    </source>
</evidence>
<evidence type="ECO:0000256" key="11">
    <source>
        <dbReference type="ARBA" id="ARBA00038345"/>
    </source>
</evidence>
<evidence type="ECO:0000313" key="17">
    <source>
        <dbReference type="EMBL" id="MYL65190.1"/>
    </source>
</evidence>
<dbReference type="AlphaFoldDB" id="A0A845F326"/>
<name>A0A845F326_9BACL</name>
<evidence type="ECO:0000256" key="7">
    <source>
        <dbReference type="ARBA" id="ARBA00022741"/>
    </source>
</evidence>
<evidence type="ECO:0000256" key="1">
    <source>
        <dbReference type="ARBA" id="ARBA00001936"/>
    </source>
</evidence>
<dbReference type="InterPro" id="IPR020560">
    <property type="entry name" value="PRibGlycinamide_synth_C-dom"/>
</dbReference>
<dbReference type="SUPFAM" id="SSF51246">
    <property type="entry name" value="Rudiment single hybrid motif"/>
    <property type="match status" value="1"/>
</dbReference>
<dbReference type="GO" id="GO:0046872">
    <property type="term" value="F:metal ion binding"/>
    <property type="evidence" value="ECO:0007669"/>
    <property type="project" value="UniProtKB-KW"/>
</dbReference>
<dbReference type="Pfam" id="PF01071">
    <property type="entry name" value="GARS_A"/>
    <property type="match status" value="1"/>
</dbReference>
<dbReference type="InterPro" id="IPR011054">
    <property type="entry name" value="Rudment_hybrid_motif"/>
</dbReference>
<dbReference type="InterPro" id="IPR013815">
    <property type="entry name" value="ATP_grasp_subdomain_1"/>
</dbReference>
<dbReference type="FunFam" id="3.90.600.10:FF:000001">
    <property type="entry name" value="Trifunctional purine biosynthetic protein adenosine-3"/>
    <property type="match status" value="1"/>
</dbReference>
<evidence type="ECO:0000256" key="3">
    <source>
        <dbReference type="ARBA" id="ARBA00005174"/>
    </source>
</evidence>
<dbReference type="Gene3D" id="3.30.1490.20">
    <property type="entry name" value="ATP-grasp fold, A domain"/>
    <property type="match status" value="1"/>
</dbReference>
<dbReference type="InterPro" id="IPR020562">
    <property type="entry name" value="PRibGlycinamide_synth_N"/>
</dbReference>
<dbReference type="GO" id="GO:0006189">
    <property type="term" value="P:'de novo' IMP biosynthetic process"/>
    <property type="evidence" value="ECO:0007669"/>
    <property type="project" value="UniProtKB-UniRule"/>
</dbReference>
<feature type="domain" description="ATP-grasp" evidence="16">
    <location>
        <begin position="107"/>
        <end position="313"/>
    </location>
</feature>
<dbReference type="InterPro" id="IPR020561">
    <property type="entry name" value="PRibGlycinamid_synth_ATP-grasp"/>
</dbReference>
<dbReference type="EMBL" id="WMEY01000006">
    <property type="protein sequence ID" value="MYL65190.1"/>
    <property type="molecule type" value="Genomic_DNA"/>
</dbReference>
<dbReference type="InterPro" id="IPR000115">
    <property type="entry name" value="PRibGlycinamide_synth"/>
</dbReference>
<dbReference type="SUPFAM" id="SSF56059">
    <property type="entry name" value="Glutathione synthetase ATP-binding domain-like"/>
    <property type="match status" value="1"/>
</dbReference>
<dbReference type="GO" id="GO:0005524">
    <property type="term" value="F:ATP binding"/>
    <property type="evidence" value="ECO:0007669"/>
    <property type="project" value="UniProtKB-UniRule"/>
</dbReference>
<dbReference type="SMART" id="SM01210">
    <property type="entry name" value="GARS_C"/>
    <property type="match status" value="1"/>
</dbReference>
<dbReference type="UniPathway" id="UPA00074">
    <property type="reaction ID" value="UER00125"/>
</dbReference>
<dbReference type="RefSeq" id="WP_160920576.1">
    <property type="nucleotide sequence ID" value="NZ_WMEY01000006.1"/>
</dbReference>
<evidence type="ECO:0000256" key="5">
    <source>
        <dbReference type="ARBA" id="ARBA00022598"/>
    </source>
</evidence>
<organism evidence="17 18">
    <name type="scientific">Guptibacillus hwajinpoensis</name>
    <dbReference type="NCBI Taxonomy" id="208199"/>
    <lineage>
        <taxon>Bacteria</taxon>
        <taxon>Bacillati</taxon>
        <taxon>Bacillota</taxon>
        <taxon>Bacilli</taxon>
        <taxon>Bacillales</taxon>
        <taxon>Guptibacillaceae</taxon>
        <taxon>Guptibacillus</taxon>
    </lineage>
</organism>
<keyword evidence="7 15" id="KW-0547">Nucleotide-binding</keyword>
<evidence type="ECO:0000256" key="6">
    <source>
        <dbReference type="ARBA" id="ARBA00022723"/>
    </source>
</evidence>
<dbReference type="FunFam" id="3.40.50.20:FF:000006">
    <property type="entry name" value="Phosphoribosylamine--glycine ligase, chloroplastic"/>
    <property type="match status" value="1"/>
</dbReference>
<evidence type="ECO:0000256" key="9">
    <source>
        <dbReference type="ARBA" id="ARBA00022840"/>
    </source>
</evidence>
<dbReference type="FunFam" id="3.30.470.20:FF:000018">
    <property type="entry name" value="Trifunctional purine biosynthetic protein adenosine-3"/>
    <property type="match status" value="1"/>
</dbReference>
<evidence type="ECO:0000256" key="2">
    <source>
        <dbReference type="ARBA" id="ARBA00001946"/>
    </source>
</evidence>
<dbReference type="Gene3D" id="3.90.600.10">
    <property type="entry name" value="Phosphoribosylglycinamide synthetase, C-terminal domain"/>
    <property type="match status" value="1"/>
</dbReference>
<dbReference type="SUPFAM" id="SSF52440">
    <property type="entry name" value="PreATP-grasp domain"/>
    <property type="match status" value="1"/>
</dbReference>
<dbReference type="InterPro" id="IPR020559">
    <property type="entry name" value="PRibGlycinamide_synth_CS"/>
</dbReference>
<keyword evidence="10" id="KW-0464">Manganese</keyword>
<accession>A0A845F326</accession>
<dbReference type="InterPro" id="IPR016185">
    <property type="entry name" value="PreATP-grasp_dom_sf"/>
</dbReference>
<dbReference type="FunFam" id="3.30.1490.20:FF:000006">
    <property type="entry name" value="phosphoribosylamine--glycine ligase, chloroplastic-like"/>
    <property type="match status" value="1"/>
</dbReference>
<dbReference type="PROSITE" id="PS00184">
    <property type="entry name" value="GARS"/>
    <property type="match status" value="1"/>
</dbReference>
<dbReference type="Pfam" id="PF02843">
    <property type="entry name" value="GARS_C"/>
    <property type="match status" value="1"/>
</dbReference>
<dbReference type="Gene3D" id="3.40.50.20">
    <property type="match status" value="1"/>
</dbReference>
<dbReference type="EC" id="6.3.4.13" evidence="4 14"/>
<evidence type="ECO:0000259" key="16">
    <source>
        <dbReference type="PROSITE" id="PS50975"/>
    </source>
</evidence>
<sequence length="422" mass="45117">MKVLVIGRGGREHVMAWKAAESSLVDQVYVAPGNAGMTDVSQLVAIDESDHEGLVAFAKKENINLTLVGPEQPLLAGIVNRFEEAGLRVFGPKQEAALIEGSKTFAKELMVANSIPTAFSKSFTDYAEAKAYVEKVGAPIVLKADGLAAGKGVVVPMSLKEALESLHDMMENNQFGAASERVVVEEFLEGEEFSLMALVEGERVYPLVISQDHKRAFNGDQGPNTGGMGAYSPVPQISQDIVDHAVETILKPAAKGMKMDGRSFTGILYAGLMLTADGPKVIEFNARFGDPETQVVLPRMTSDFIQAILDLLDGQEPKLEWSKQAVIGVVVASGGYPGSYEKGKIITGLDQVGSEALVFHAGTKQSGEHLLTDGGRVLLVASSGVDLKAASESVYNELEHVHVTDGFYRTDIGHRAISRVSS</sequence>
<comment type="cofactor">
    <cofactor evidence="1">
        <name>Mn(2+)</name>
        <dbReference type="ChEBI" id="CHEBI:29035"/>
    </cofactor>
</comment>
<evidence type="ECO:0000256" key="4">
    <source>
        <dbReference type="ARBA" id="ARBA00013255"/>
    </source>
</evidence>
<evidence type="ECO:0000256" key="15">
    <source>
        <dbReference type="PROSITE-ProRule" id="PRU00409"/>
    </source>
</evidence>
<comment type="cofactor">
    <cofactor evidence="2">
        <name>Mg(2+)</name>
        <dbReference type="ChEBI" id="CHEBI:18420"/>
    </cofactor>
</comment>
<keyword evidence="6" id="KW-0479">Metal-binding</keyword>
<comment type="catalytic activity">
    <reaction evidence="14">
        <text>5-phospho-beta-D-ribosylamine + glycine + ATP = N(1)-(5-phospho-beta-D-ribosyl)glycinamide + ADP + phosphate + H(+)</text>
        <dbReference type="Rhea" id="RHEA:17453"/>
        <dbReference type="ChEBI" id="CHEBI:15378"/>
        <dbReference type="ChEBI" id="CHEBI:30616"/>
        <dbReference type="ChEBI" id="CHEBI:43474"/>
        <dbReference type="ChEBI" id="CHEBI:57305"/>
        <dbReference type="ChEBI" id="CHEBI:58681"/>
        <dbReference type="ChEBI" id="CHEBI:143788"/>
        <dbReference type="ChEBI" id="CHEBI:456216"/>
        <dbReference type="EC" id="6.3.4.13"/>
    </reaction>
</comment>
<keyword evidence="8 14" id="KW-0658">Purine biosynthesis</keyword>
<dbReference type="SMART" id="SM01209">
    <property type="entry name" value="GARS_A"/>
    <property type="match status" value="1"/>
</dbReference>
<dbReference type="InterPro" id="IPR011761">
    <property type="entry name" value="ATP-grasp"/>
</dbReference>
<comment type="similarity">
    <text evidence="11 14">Belongs to the GARS family.</text>
</comment>
<evidence type="ECO:0000256" key="13">
    <source>
        <dbReference type="ARBA" id="ARBA00042864"/>
    </source>
</evidence>
<keyword evidence="5 14" id="KW-0436">Ligase</keyword>
<dbReference type="HAMAP" id="MF_00138">
    <property type="entry name" value="GARS"/>
    <property type="match status" value="1"/>
</dbReference>
<dbReference type="PANTHER" id="PTHR43472">
    <property type="entry name" value="PHOSPHORIBOSYLAMINE--GLYCINE LIGASE"/>
    <property type="match status" value="1"/>
</dbReference>
<evidence type="ECO:0000256" key="14">
    <source>
        <dbReference type="HAMAP-Rule" id="MF_00138"/>
    </source>
</evidence>
<proteinExistence type="inferred from homology"/>
<dbReference type="PANTHER" id="PTHR43472:SF1">
    <property type="entry name" value="PHOSPHORIBOSYLAMINE--GLYCINE LIGASE, CHLOROPLASTIC"/>
    <property type="match status" value="1"/>
</dbReference>
<dbReference type="PROSITE" id="PS50975">
    <property type="entry name" value="ATP_GRASP"/>
    <property type="match status" value="1"/>
</dbReference>
<evidence type="ECO:0000256" key="12">
    <source>
        <dbReference type="ARBA" id="ARBA00042242"/>
    </source>
</evidence>
<evidence type="ECO:0000256" key="10">
    <source>
        <dbReference type="ARBA" id="ARBA00023211"/>
    </source>
</evidence>
<dbReference type="Pfam" id="PF02844">
    <property type="entry name" value="GARS_N"/>
    <property type="match status" value="1"/>
</dbReference>
<dbReference type="Proteomes" id="UP000447833">
    <property type="component" value="Unassembled WGS sequence"/>
</dbReference>
<comment type="pathway">
    <text evidence="3 14">Purine metabolism; IMP biosynthesis via de novo pathway; N(1)-(5-phospho-D-ribosyl)glycinamide from 5-phospho-alpha-D-ribose 1-diphosphate: step 2/2.</text>
</comment>
<reference evidence="17 18" key="1">
    <citation type="submission" date="2019-11" db="EMBL/GenBank/DDBJ databases">
        <title>Genome sequences of 17 halophilic strains isolated from different environments.</title>
        <authorList>
            <person name="Furrow R.E."/>
        </authorList>
    </citation>
    <scope>NUCLEOTIDE SEQUENCE [LARGE SCALE GENOMIC DNA]</scope>
    <source>
        <strain evidence="17 18">22506_14_FS</strain>
    </source>
</reference>
<comment type="caution">
    <text evidence="17">The sequence shown here is derived from an EMBL/GenBank/DDBJ whole genome shotgun (WGS) entry which is preliminary data.</text>
</comment>
<gene>
    <name evidence="14 17" type="primary">purD</name>
    <name evidence="17" type="ORF">GLW07_17680</name>
</gene>
<dbReference type="InterPro" id="IPR037123">
    <property type="entry name" value="PRibGlycinamide_synth_C_sf"/>
</dbReference>
<dbReference type="Gene3D" id="3.30.470.20">
    <property type="entry name" value="ATP-grasp fold, B domain"/>
    <property type="match status" value="1"/>
</dbReference>
<evidence type="ECO:0000256" key="8">
    <source>
        <dbReference type="ARBA" id="ARBA00022755"/>
    </source>
</evidence>
<dbReference type="NCBIfam" id="TIGR00877">
    <property type="entry name" value="purD"/>
    <property type="match status" value="1"/>
</dbReference>